<accession>A0A2K8HH36</accession>
<proteinExistence type="predicted"/>
<evidence type="ECO:0000313" key="1">
    <source>
        <dbReference type="EMBL" id="ASU89331.1"/>
    </source>
</evidence>
<sequence length="201" mass="23832">MSPGQYDTRKPWLTPMRYPVWNSTASPNARTLFCLYYRQIFDQKGQINPDAIRYSHRLWLHTRERQKWQMLEALVSVIHTIQAKERMPLIHPCAILHPACRILEVVSPTDYLSHYMEEPEPLRIDLPILFKRLVHGMNFMGQIGKYMLRYYLSVYFATMLGIQSNEIATYGCMPIIDRISTIRSRSMRSYFIQLGKDVLWK</sequence>
<reference evidence="1" key="1">
    <citation type="journal article" date="2018" name="Fungal Genet. Biol.">
        <title>Unexpected placement of the MAT1-1-2 gene in the MAT1-2 idiomorph of Thielaviopsis.</title>
        <authorList>
            <person name="Wilken P.M."/>
            <person name="Steenkamp E.T."/>
            <person name="van der Nest M.A."/>
            <person name="Wingfield M.J."/>
            <person name="de Beer Z.W."/>
            <person name="Wingfield B.D."/>
        </authorList>
    </citation>
    <scope>NUCLEOTIDE SEQUENCE</scope>
    <source>
        <strain evidence="1">CMW36654</strain>
    </source>
</reference>
<dbReference type="AlphaFoldDB" id="A0A2K8HH36"/>
<protein>
    <submittedName>
        <fullName evidence="1">Mating-type protein MAT1-2-7</fullName>
    </submittedName>
</protein>
<name>A0A2K8HH36_9PEZI</name>
<organism evidence="1">
    <name type="scientific">Thielaviopsis paradoxa</name>
    <dbReference type="NCBI Taxonomy" id="13001"/>
    <lineage>
        <taxon>Eukaryota</taxon>
        <taxon>Fungi</taxon>
        <taxon>Dikarya</taxon>
        <taxon>Ascomycota</taxon>
        <taxon>Pezizomycotina</taxon>
        <taxon>Sordariomycetes</taxon>
        <taxon>Hypocreomycetidae</taxon>
        <taxon>Microascales</taxon>
        <taxon>Ceratocystidaceae</taxon>
        <taxon>Thielaviopsis</taxon>
    </lineage>
</organism>
<dbReference type="EMBL" id="MF476807">
    <property type="protein sequence ID" value="ASU89331.1"/>
    <property type="molecule type" value="Genomic_DNA"/>
</dbReference>
<gene>
    <name evidence="1" type="primary">MAT1-2-7</name>
</gene>